<dbReference type="SUPFAM" id="SSF54373">
    <property type="entry name" value="FAD-linked reductases, C-terminal domain"/>
    <property type="match status" value="1"/>
</dbReference>
<organism evidence="2 3">
    <name type="scientific">Streptoalloteichus tenebrarius (strain ATCC 17920 / DSM 40477 / JCM 4838 / CBS 697.72 / NBRC 16177 / NCIMB 11028 / NRRL B-12390 / A12253. 1 / ISP 5477)</name>
    <name type="common">Streptomyces tenebrarius</name>
    <dbReference type="NCBI Taxonomy" id="1933"/>
    <lineage>
        <taxon>Bacteria</taxon>
        <taxon>Bacillati</taxon>
        <taxon>Actinomycetota</taxon>
        <taxon>Actinomycetes</taxon>
        <taxon>Pseudonocardiales</taxon>
        <taxon>Pseudonocardiaceae</taxon>
        <taxon>Streptoalloteichus</taxon>
    </lineage>
</organism>
<dbReference type="Pfam" id="PF01593">
    <property type="entry name" value="Amino_oxidase"/>
    <property type="match status" value="2"/>
</dbReference>
<feature type="domain" description="Amine oxidase" evidence="1">
    <location>
        <begin position="360"/>
        <end position="662"/>
    </location>
</feature>
<evidence type="ECO:0000259" key="1">
    <source>
        <dbReference type="Pfam" id="PF01593"/>
    </source>
</evidence>
<protein>
    <submittedName>
        <fullName evidence="2">Monoamine oxidase</fullName>
    </submittedName>
</protein>
<dbReference type="Gene3D" id="3.30.1490.470">
    <property type="match status" value="1"/>
</dbReference>
<comment type="caution">
    <text evidence="2">The sequence shown here is derived from an EMBL/GenBank/DDBJ whole genome shotgun (WGS) entry which is preliminary data.</text>
</comment>
<gene>
    <name evidence="2" type="ORF">LX15_000040</name>
</gene>
<sequence length="666" mass="73668">MATDEARQASTDGLGRRSFLTAAAGLTAVSLAGTTALPDVGWAATPARDPQRWERCLRLARELLLVGPKGEDLKLEYLKVLIDEGLPRTSRPKKVLVVGAGISGLVAGMLLKQAGHHVTIIEANANRVGGRIKTFRSGPEWTGRQPFFADVRQYAEAGAMRLPDFHPLALALVDKLGLKRRLFYNVDITPGTGNDKAPLPPVVYRSFTGAEWRRGPRDTDFRAPTPAARTWIHTNGNLTRRADYAARPAQTNTGFGLSGKDLTVTAAQMLDAALEPVRDYFSVRGANGERVNKPVPQWIEGWARVLYDFDGHSMERFLTEQAGLSTNAVDLIGTVENLTSRLALSFIHSFLTRSLVSTSATYWEIDGGTARLPYALLPSVKDEVRMNRRMTRMEFWDPDRDCSGCEHVRKDGPRVWIETVSESGGDDSVSGKPAEREVFTGDVAIVTIPFSVLRHVEVTPGFSYGKRRAITELHYDSATKVLLEFRRRWWEFTEQDWQRELNAIRPGLYDHYRERGKGEATGTVGGGSVTDGPNRFMYFPSHPVQGSPGGVVLASYSWADDANRWDSLDDAERSAYALRGLQAIYGRRIEAFFTGHAPTQSWLRNRYAGGEAAVFTPRQLTELQPSIPTPEGPVFFAGDHVSLKHAWIEGALETAVQAAIDVNTRT</sequence>
<proteinExistence type="predicted"/>
<dbReference type="EMBL" id="JAMTCP010000001">
    <property type="protein sequence ID" value="MCP2256357.1"/>
    <property type="molecule type" value="Genomic_DNA"/>
</dbReference>
<dbReference type="InterPro" id="IPR002937">
    <property type="entry name" value="Amino_oxidase"/>
</dbReference>
<name>A0ABT1HLH4_STRSD</name>
<accession>A0ABT1HLH4</accession>
<dbReference type="InterPro" id="IPR006311">
    <property type="entry name" value="TAT_signal"/>
</dbReference>
<dbReference type="Gene3D" id="3.30.160.490">
    <property type="match status" value="1"/>
</dbReference>
<feature type="domain" description="Amine oxidase" evidence="1">
    <location>
        <begin position="102"/>
        <end position="187"/>
    </location>
</feature>
<dbReference type="PANTHER" id="PTHR10742:SF342">
    <property type="entry name" value="AMINE OXIDASE"/>
    <property type="match status" value="1"/>
</dbReference>
<dbReference type="RefSeq" id="WP_253667362.1">
    <property type="nucleotide sequence ID" value="NZ_JAMTCP010000001.1"/>
</dbReference>
<dbReference type="InterPro" id="IPR036188">
    <property type="entry name" value="FAD/NAD-bd_sf"/>
</dbReference>
<dbReference type="SUPFAM" id="SSF51905">
    <property type="entry name" value="FAD/NAD(P)-binding domain"/>
    <property type="match status" value="1"/>
</dbReference>
<dbReference type="Proteomes" id="UP001205311">
    <property type="component" value="Unassembled WGS sequence"/>
</dbReference>
<dbReference type="InterPro" id="IPR050281">
    <property type="entry name" value="Flavin_monoamine_oxidase"/>
</dbReference>
<dbReference type="PANTHER" id="PTHR10742">
    <property type="entry name" value="FLAVIN MONOAMINE OXIDASE"/>
    <property type="match status" value="1"/>
</dbReference>
<keyword evidence="3" id="KW-1185">Reference proteome</keyword>
<dbReference type="Gene3D" id="1.10.10.1790">
    <property type="match status" value="1"/>
</dbReference>
<dbReference type="Gene3D" id="3.30.70.2100">
    <property type="match status" value="1"/>
</dbReference>
<dbReference type="Gene3D" id="1.10.10.1620">
    <property type="match status" value="1"/>
</dbReference>
<dbReference type="PROSITE" id="PS51318">
    <property type="entry name" value="TAT"/>
    <property type="match status" value="1"/>
</dbReference>
<dbReference type="Gene3D" id="1.10.405.10">
    <property type="entry name" value="Guanine Nucleotide Dissociation Inhibitor, domain 1"/>
    <property type="match status" value="1"/>
</dbReference>
<dbReference type="Gene3D" id="3.50.50.60">
    <property type="entry name" value="FAD/NAD(P)-binding domain"/>
    <property type="match status" value="1"/>
</dbReference>
<evidence type="ECO:0000313" key="2">
    <source>
        <dbReference type="EMBL" id="MCP2256357.1"/>
    </source>
</evidence>
<reference evidence="2 3" key="1">
    <citation type="submission" date="2022-06" db="EMBL/GenBank/DDBJ databases">
        <title>Genomic Encyclopedia of Archaeal and Bacterial Type Strains, Phase II (KMG-II): from individual species to whole genera.</title>
        <authorList>
            <person name="Goeker M."/>
        </authorList>
    </citation>
    <scope>NUCLEOTIDE SEQUENCE [LARGE SCALE GENOMIC DNA]</scope>
    <source>
        <strain evidence="2 3">DSM 40477</strain>
    </source>
</reference>
<dbReference type="Gene3D" id="6.10.250.1500">
    <property type="match status" value="1"/>
</dbReference>
<dbReference type="Gene3D" id="6.10.140.1210">
    <property type="match status" value="1"/>
</dbReference>
<evidence type="ECO:0000313" key="3">
    <source>
        <dbReference type="Proteomes" id="UP001205311"/>
    </source>
</evidence>